<gene>
    <name evidence="3" type="ORF">A2161_18110</name>
</gene>
<keyword evidence="2 3" id="KW-0808">Transferase</keyword>
<dbReference type="NCBIfam" id="TIGR00095">
    <property type="entry name" value="16S rRNA (guanine(966)-N(2))-methyltransferase RsmD"/>
    <property type="match status" value="1"/>
</dbReference>
<protein>
    <submittedName>
        <fullName evidence="3">16S rRNA (Guanine(966)-N(2))-methyltransferase RsmD</fullName>
    </submittedName>
</protein>
<proteinExistence type="predicted"/>
<sequence length="192" mass="21783">MRVIAGKWKGLKLQAPHGLKTRPTADRVREGIFSVLGDKVKDTYFLDLFAGSGSVGLEALSRGAHYVVFVEQDVNAIKSLRKNIARINAEKNCIIYPADGFRINRVFHRKNTKFDIVYMDPPFFIPMFLEKIKTYFTTPVIHENGLMILEHFHKIESPADFGKLEKVKEITYGDTGLSLYNFNLSSGEKPLS</sequence>
<evidence type="ECO:0000256" key="2">
    <source>
        <dbReference type="ARBA" id="ARBA00022679"/>
    </source>
</evidence>
<dbReference type="EMBL" id="MGDD01000249">
    <property type="protein sequence ID" value="OGL43905.1"/>
    <property type="molecule type" value="Genomic_DNA"/>
</dbReference>
<dbReference type="GO" id="GO:0031167">
    <property type="term" value="P:rRNA methylation"/>
    <property type="evidence" value="ECO:0007669"/>
    <property type="project" value="InterPro"/>
</dbReference>
<dbReference type="SUPFAM" id="SSF53335">
    <property type="entry name" value="S-adenosyl-L-methionine-dependent methyltransferases"/>
    <property type="match status" value="1"/>
</dbReference>
<dbReference type="Gene3D" id="3.40.50.150">
    <property type="entry name" value="Vaccinia Virus protein VP39"/>
    <property type="match status" value="1"/>
</dbReference>
<keyword evidence="1 3" id="KW-0489">Methyltransferase</keyword>
<dbReference type="Proteomes" id="UP000179266">
    <property type="component" value="Unassembled WGS sequence"/>
</dbReference>
<dbReference type="GO" id="GO:0008168">
    <property type="term" value="F:methyltransferase activity"/>
    <property type="evidence" value="ECO:0007669"/>
    <property type="project" value="UniProtKB-KW"/>
</dbReference>
<comment type="caution">
    <text evidence="3">The sequence shown here is derived from an EMBL/GenBank/DDBJ whole genome shotgun (WGS) entry which is preliminary data.</text>
</comment>
<dbReference type="PIRSF" id="PIRSF004553">
    <property type="entry name" value="CHP00095"/>
    <property type="match status" value="1"/>
</dbReference>
<evidence type="ECO:0000313" key="3">
    <source>
        <dbReference type="EMBL" id="OGL43905.1"/>
    </source>
</evidence>
<name>A0A1F7RQR3_9BACT</name>
<reference evidence="3 4" key="1">
    <citation type="journal article" date="2016" name="Nat. Commun.">
        <title>Thousands of microbial genomes shed light on interconnected biogeochemical processes in an aquifer system.</title>
        <authorList>
            <person name="Anantharaman K."/>
            <person name="Brown C.T."/>
            <person name="Hug L.A."/>
            <person name="Sharon I."/>
            <person name="Castelle C.J."/>
            <person name="Probst A.J."/>
            <person name="Thomas B.C."/>
            <person name="Singh A."/>
            <person name="Wilkins M.J."/>
            <person name="Karaoz U."/>
            <person name="Brodie E.L."/>
            <person name="Williams K.H."/>
            <person name="Hubbard S.S."/>
            <person name="Banfield J.F."/>
        </authorList>
    </citation>
    <scope>NUCLEOTIDE SEQUENCE [LARGE SCALE GENOMIC DNA]</scope>
</reference>
<dbReference type="GO" id="GO:0003676">
    <property type="term" value="F:nucleic acid binding"/>
    <property type="evidence" value="ECO:0007669"/>
    <property type="project" value="InterPro"/>
</dbReference>
<evidence type="ECO:0000256" key="1">
    <source>
        <dbReference type="ARBA" id="ARBA00022603"/>
    </source>
</evidence>
<dbReference type="InterPro" id="IPR029063">
    <property type="entry name" value="SAM-dependent_MTases_sf"/>
</dbReference>
<dbReference type="Pfam" id="PF03602">
    <property type="entry name" value="Cons_hypoth95"/>
    <property type="match status" value="1"/>
</dbReference>
<dbReference type="AlphaFoldDB" id="A0A1F7RQR3"/>
<evidence type="ECO:0000313" key="4">
    <source>
        <dbReference type="Proteomes" id="UP000179266"/>
    </source>
</evidence>
<dbReference type="CDD" id="cd02440">
    <property type="entry name" value="AdoMet_MTases"/>
    <property type="match status" value="1"/>
</dbReference>
<dbReference type="InterPro" id="IPR004398">
    <property type="entry name" value="RNA_MeTrfase_RsmD"/>
</dbReference>
<dbReference type="PANTHER" id="PTHR43542:SF1">
    <property type="entry name" value="METHYLTRANSFERASE"/>
    <property type="match status" value="1"/>
</dbReference>
<dbReference type="PANTHER" id="PTHR43542">
    <property type="entry name" value="METHYLTRANSFERASE"/>
    <property type="match status" value="1"/>
</dbReference>
<dbReference type="InterPro" id="IPR002052">
    <property type="entry name" value="DNA_methylase_N6_adenine_CS"/>
</dbReference>
<accession>A0A1F7RQR3</accession>
<dbReference type="PROSITE" id="PS00092">
    <property type="entry name" value="N6_MTASE"/>
    <property type="match status" value="1"/>
</dbReference>
<organism evidence="3 4">
    <name type="scientific">Candidatus Schekmanbacteria bacterium RBG_13_48_7</name>
    <dbReference type="NCBI Taxonomy" id="1817878"/>
    <lineage>
        <taxon>Bacteria</taxon>
        <taxon>Candidatus Schekmaniibacteriota</taxon>
    </lineage>
</organism>